<dbReference type="GO" id="GO:0003677">
    <property type="term" value="F:DNA binding"/>
    <property type="evidence" value="ECO:0007669"/>
    <property type="project" value="InterPro"/>
</dbReference>
<dbReference type="InterPro" id="IPR009679">
    <property type="entry name" value="Phage_186_CII-like"/>
</dbReference>
<accession>A0A7C9QTW6</accession>
<gene>
    <name evidence="1" type="ORF">G4223_07855</name>
</gene>
<dbReference type="Proteomes" id="UP000480684">
    <property type="component" value="Unassembled WGS sequence"/>
</dbReference>
<dbReference type="Pfam" id="PF06892">
    <property type="entry name" value="Phage_CP76"/>
    <property type="match status" value="1"/>
</dbReference>
<name>A0A7C9QTW6_9PROT</name>
<evidence type="ECO:0000313" key="1">
    <source>
        <dbReference type="EMBL" id="NFV80021.1"/>
    </source>
</evidence>
<proteinExistence type="predicted"/>
<organism evidence="1 2">
    <name type="scientific">Magnetospirillum aberrantis SpK</name>
    <dbReference type="NCBI Taxonomy" id="908842"/>
    <lineage>
        <taxon>Bacteria</taxon>
        <taxon>Pseudomonadati</taxon>
        <taxon>Pseudomonadota</taxon>
        <taxon>Alphaproteobacteria</taxon>
        <taxon>Rhodospirillales</taxon>
        <taxon>Rhodospirillaceae</taxon>
        <taxon>Magnetospirillum</taxon>
    </lineage>
</organism>
<reference evidence="1 2" key="1">
    <citation type="submission" date="2020-02" db="EMBL/GenBank/DDBJ databases">
        <authorList>
            <person name="Dziuba M."/>
            <person name="Kuznetsov B."/>
            <person name="Mardanov A."/>
            <person name="Ravin N."/>
            <person name="Grouzdev D."/>
        </authorList>
    </citation>
    <scope>NUCLEOTIDE SEQUENCE [LARGE SCALE GENOMIC DNA]</scope>
    <source>
        <strain evidence="1 2">SpK</strain>
    </source>
</reference>
<dbReference type="AlphaFoldDB" id="A0A7C9QTW6"/>
<evidence type="ECO:0000313" key="2">
    <source>
        <dbReference type="Proteomes" id="UP000480684"/>
    </source>
</evidence>
<comment type="caution">
    <text evidence="1">The sequence shown here is derived from an EMBL/GenBank/DDBJ whole genome shotgun (WGS) entry which is preliminary data.</text>
</comment>
<dbReference type="EMBL" id="JAAIYP010000034">
    <property type="protein sequence ID" value="NFV80021.1"/>
    <property type="molecule type" value="Genomic_DNA"/>
</dbReference>
<keyword evidence="2" id="KW-1185">Reference proteome</keyword>
<dbReference type="RefSeq" id="WP_163677392.1">
    <property type="nucleotide sequence ID" value="NZ_JAAIYP010000034.1"/>
</dbReference>
<protein>
    <submittedName>
        <fullName evidence="1">Uncharacterized protein</fullName>
    </submittedName>
</protein>
<sequence length="163" mass="17690">MTDRKYGDESYLSLKALTRRLVGQCGGAEKAALDTRAAESTINGFGNVFHAQFVPVDVLADLECSAGQPTVTRELARLMGYDLVPMDGGAAPAPSDPAQMVVRASRDVGTFADAVERMDADGIREPGEIDVCIERASDMMQRLGHTIDTLRRYRATMPARVRV</sequence>